<dbReference type="PANTHER" id="PTHR10465:SF0">
    <property type="entry name" value="SARCALUMENIN"/>
    <property type="match status" value="1"/>
</dbReference>
<evidence type="ECO:0000313" key="9">
    <source>
        <dbReference type="EMBL" id="RUS95466.1"/>
    </source>
</evidence>
<dbReference type="Pfam" id="PF00350">
    <property type="entry name" value="Dynamin_N"/>
    <property type="match status" value="1"/>
</dbReference>
<gene>
    <name evidence="9" type="ORF">DSM107003_31690</name>
</gene>
<comment type="caution">
    <text evidence="9">The sequence shown here is derived from an EMBL/GenBank/DDBJ whole genome shotgun (WGS) entry which is preliminary data.</text>
</comment>
<dbReference type="SUPFAM" id="SSF52540">
    <property type="entry name" value="P-loop containing nucleoside triphosphate hydrolases"/>
    <property type="match status" value="1"/>
</dbReference>
<dbReference type="InterPro" id="IPR030381">
    <property type="entry name" value="G_DYNAMIN_dom"/>
</dbReference>
<keyword evidence="2" id="KW-0547">Nucleotide-binding</keyword>
<evidence type="ECO:0000256" key="4">
    <source>
        <dbReference type="ARBA" id="ARBA00023054"/>
    </source>
</evidence>
<dbReference type="InterPro" id="IPR049399">
    <property type="entry name" value="BDLP-like_hel"/>
</dbReference>
<evidence type="ECO:0000256" key="2">
    <source>
        <dbReference type="ARBA" id="ARBA00022741"/>
    </source>
</evidence>
<sequence length="722" mass="81497">MNNNESVSNVSNVSNVLEVINVSENDTMNTATEDTYINEGDRFGSDLEKATKVRRETAEILKKTADILMQSEIAGENSSGKLGFEQDIVYLNSVRENLLQGVFRLLVLGDMKRGKSTLLNAIIGEKILPTGVNPCTAVLTVVRYGENKQVIIHFNDDKQPEAMDFDSFKERYTIPPDEAKKLEEEGIAAFPDVEYAVIEYPLDILEKGVELIDSPGLNDTESRNNLTLGYINNCHAILFVLSATQPCTQAERRYLENYIHDKELATFFLINNWDLIGQKIEDEDELPEAENKIRQVFQSNLSPYCQNNGRNLYEQRVFELNSLAAFKARTKKPSGSLAGTGFDKFFSVLRPFLTQKRIIAELLNVKGLVRQIYHQVHEAVEIRITLLDTGAEELKQKIQEVQPEFNQLVEIRDGFKNEIRTKSERYANELADDFCNYLSNLDSTFETDFAPYQPDLKVFDLLKGGKRKEFQENLEKSFNQYSNDKIANWTKTAEQKLKEAFSQIAQSAENYGDAYTQVTDKIYAKLNEQKIETGTVSSEERTPGWTRWAGAAAGIFLGNPAGAALVGFGALDWKSLIGQFLTAVGANIFLLYSGGAFLGPIGIALAGFLAGAVQLRLARNKLVKLTKEKMKESLPNVAKAEKIKIYNFVKEIFNNFEQEVTQRIDSDISYRKVELQELLDQKESQEIDKIAEASRLNTLNQEIMVQWKAIEAITDKLLEQTV</sequence>
<feature type="transmembrane region" description="Helical" evidence="7">
    <location>
        <begin position="598"/>
        <end position="617"/>
    </location>
</feature>
<dbReference type="AlphaFoldDB" id="A0A433UNP3"/>
<accession>A0A433UNP3</accession>
<dbReference type="InterPro" id="IPR027417">
    <property type="entry name" value="P-loop_NTPase"/>
</dbReference>
<dbReference type="GO" id="GO:0016020">
    <property type="term" value="C:membrane"/>
    <property type="evidence" value="ECO:0007669"/>
    <property type="project" value="UniProtKB-SubCell"/>
</dbReference>
<evidence type="ECO:0000256" key="1">
    <source>
        <dbReference type="ARBA" id="ARBA00004370"/>
    </source>
</evidence>
<keyword evidence="7" id="KW-0812">Transmembrane</keyword>
<dbReference type="InterPro" id="IPR027094">
    <property type="entry name" value="Mitofusin_fam"/>
</dbReference>
<evidence type="ECO:0000256" key="3">
    <source>
        <dbReference type="ARBA" id="ARBA00022801"/>
    </source>
</evidence>
<keyword evidence="4" id="KW-0175">Coiled coil</keyword>
<dbReference type="CDD" id="cd09912">
    <property type="entry name" value="DLP_2"/>
    <property type="match status" value="1"/>
</dbReference>
<evidence type="ECO:0000256" key="5">
    <source>
        <dbReference type="ARBA" id="ARBA00023134"/>
    </source>
</evidence>
<dbReference type="GO" id="GO:0005525">
    <property type="term" value="F:GTP binding"/>
    <property type="evidence" value="ECO:0007669"/>
    <property type="project" value="UniProtKB-KW"/>
</dbReference>
<protein>
    <recommendedName>
        <fullName evidence="8">Dynamin-type G domain-containing protein</fullName>
    </recommendedName>
</protein>
<comment type="subcellular location">
    <subcellularLocation>
        <location evidence="1">Membrane</location>
    </subcellularLocation>
</comment>
<dbReference type="RefSeq" id="WP_241993530.1">
    <property type="nucleotide sequence ID" value="NZ_RSCM01000010.1"/>
</dbReference>
<proteinExistence type="predicted"/>
<dbReference type="Gene3D" id="3.40.50.300">
    <property type="entry name" value="P-loop containing nucleotide triphosphate hydrolases"/>
    <property type="match status" value="1"/>
</dbReference>
<keyword evidence="5" id="KW-0342">GTP-binding</keyword>
<keyword evidence="6 7" id="KW-0472">Membrane</keyword>
<dbReference type="PROSITE" id="PS51718">
    <property type="entry name" value="G_DYNAMIN_2"/>
    <property type="match status" value="1"/>
</dbReference>
<keyword evidence="3" id="KW-0378">Hydrolase</keyword>
<feature type="domain" description="Dynamin-type G" evidence="8">
    <location>
        <begin position="99"/>
        <end position="351"/>
    </location>
</feature>
<dbReference type="Proteomes" id="UP000276103">
    <property type="component" value="Unassembled WGS sequence"/>
</dbReference>
<dbReference type="InterPro" id="IPR045063">
    <property type="entry name" value="Dynamin_N"/>
</dbReference>
<evidence type="ECO:0000256" key="6">
    <source>
        <dbReference type="ARBA" id="ARBA00023136"/>
    </source>
</evidence>
<name>A0A433UNP3_ANAVA</name>
<evidence type="ECO:0000313" key="10">
    <source>
        <dbReference type="Proteomes" id="UP000276103"/>
    </source>
</evidence>
<reference evidence="9 10" key="1">
    <citation type="journal article" date="2019" name="Genome Biol. Evol.">
        <title>Day and night: Metabolic profiles and evolutionary relationships of six axenic non-marine cyanobacteria.</title>
        <authorList>
            <person name="Will S.E."/>
            <person name="Henke P."/>
            <person name="Boedeker C."/>
            <person name="Huang S."/>
            <person name="Brinkmann H."/>
            <person name="Rohde M."/>
            <person name="Jarek M."/>
            <person name="Friedl T."/>
            <person name="Seufert S."/>
            <person name="Schumacher M."/>
            <person name="Overmann J."/>
            <person name="Neumann-Schaal M."/>
            <person name="Petersen J."/>
        </authorList>
    </citation>
    <scope>NUCLEOTIDE SEQUENCE [LARGE SCALE GENOMIC DNA]</scope>
    <source>
        <strain evidence="9 10">SAG 1403-4b</strain>
    </source>
</reference>
<dbReference type="EMBL" id="RSCM01000010">
    <property type="protein sequence ID" value="RUS95466.1"/>
    <property type="molecule type" value="Genomic_DNA"/>
</dbReference>
<keyword evidence="10" id="KW-1185">Reference proteome</keyword>
<evidence type="ECO:0000259" key="8">
    <source>
        <dbReference type="PROSITE" id="PS51718"/>
    </source>
</evidence>
<evidence type="ECO:0000256" key="7">
    <source>
        <dbReference type="SAM" id="Phobius"/>
    </source>
</evidence>
<keyword evidence="7" id="KW-1133">Transmembrane helix</keyword>
<dbReference type="PANTHER" id="PTHR10465">
    <property type="entry name" value="TRANSMEMBRANE GTPASE FZO1"/>
    <property type="match status" value="1"/>
</dbReference>
<organism evidence="9 10">
    <name type="scientific">Trichormus variabilis SAG 1403-4b</name>
    <dbReference type="NCBI Taxonomy" id="447716"/>
    <lineage>
        <taxon>Bacteria</taxon>
        <taxon>Bacillati</taxon>
        <taxon>Cyanobacteriota</taxon>
        <taxon>Cyanophyceae</taxon>
        <taxon>Nostocales</taxon>
        <taxon>Nostocaceae</taxon>
        <taxon>Trichormus</taxon>
    </lineage>
</organism>
<dbReference type="Pfam" id="PF21808">
    <property type="entry name" value="Dynamin-like_hel_bact"/>
    <property type="match status" value="1"/>
</dbReference>
<feature type="transmembrane region" description="Helical" evidence="7">
    <location>
        <begin position="548"/>
        <end position="568"/>
    </location>
</feature>
<dbReference type="GO" id="GO:0003924">
    <property type="term" value="F:GTPase activity"/>
    <property type="evidence" value="ECO:0007669"/>
    <property type="project" value="InterPro"/>
</dbReference>